<dbReference type="InterPro" id="IPR049625">
    <property type="entry name" value="Glyco_transf_61_cat"/>
</dbReference>
<name>A0ABP1RTE1_9HEXA</name>
<comment type="similarity">
    <text evidence="3">Belongs to the TMEM11 family.</text>
</comment>
<accession>A0ABP1RTE1</accession>
<gene>
    <name evidence="11" type="ORF">ODALV1_LOCUS25968</name>
</gene>
<comment type="caution">
    <text evidence="11">The sequence shown here is derived from an EMBL/GenBank/DDBJ whole genome shotgun (WGS) entry which is preliminary data.</text>
</comment>
<evidence type="ECO:0000256" key="8">
    <source>
        <dbReference type="ARBA" id="ARBA00023136"/>
    </source>
</evidence>
<feature type="domain" description="Glycosyltransferase 61 catalytic" evidence="10">
    <location>
        <begin position="311"/>
        <end position="429"/>
    </location>
</feature>
<evidence type="ECO:0000256" key="6">
    <source>
        <dbReference type="ARBA" id="ARBA00022989"/>
    </source>
</evidence>
<evidence type="ECO:0000256" key="7">
    <source>
        <dbReference type="ARBA" id="ARBA00023128"/>
    </source>
</evidence>
<proteinExistence type="inferred from homology"/>
<organism evidence="11 12">
    <name type="scientific">Orchesella dallaii</name>
    <dbReference type="NCBI Taxonomy" id="48710"/>
    <lineage>
        <taxon>Eukaryota</taxon>
        <taxon>Metazoa</taxon>
        <taxon>Ecdysozoa</taxon>
        <taxon>Arthropoda</taxon>
        <taxon>Hexapoda</taxon>
        <taxon>Collembola</taxon>
        <taxon>Entomobryomorpha</taxon>
        <taxon>Entomobryoidea</taxon>
        <taxon>Orchesellidae</taxon>
        <taxon>Orchesellinae</taxon>
        <taxon>Orchesella</taxon>
    </lineage>
</organism>
<dbReference type="PANTHER" id="PTHR15099:SF2">
    <property type="entry name" value="TRANSMEMBRANE PROTEIN 11, MITOCHONDRIAL"/>
    <property type="match status" value="1"/>
</dbReference>
<dbReference type="Pfam" id="PF04577">
    <property type="entry name" value="Glyco_transf_61"/>
    <property type="match status" value="1"/>
</dbReference>
<comment type="subcellular location">
    <subcellularLocation>
        <location evidence="2">Mitochondrion inner membrane</location>
        <topology evidence="2">Multi-pass membrane protein</topology>
    </subcellularLocation>
</comment>
<dbReference type="PANTHER" id="PTHR15099">
    <property type="entry name" value="PROTEIN PM1"/>
    <property type="match status" value="1"/>
</dbReference>
<evidence type="ECO:0000259" key="10">
    <source>
        <dbReference type="Pfam" id="PF04577"/>
    </source>
</evidence>
<feature type="chain" id="PRO_5046851871" description="Glycosyltransferase 61 catalytic domain-containing protein" evidence="9">
    <location>
        <begin position="19"/>
        <end position="818"/>
    </location>
</feature>
<evidence type="ECO:0000256" key="3">
    <source>
        <dbReference type="ARBA" id="ARBA00006060"/>
    </source>
</evidence>
<keyword evidence="4" id="KW-0812">Transmembrane</keyword>
<evidence type="ECO:0000256" key="4">
    <source>
        <dbReference type="ARBA" id="ARBA00022692"/>
    </source>
</evidence>
<evidence type="ECO:0000256" key="1">
    <source>
        <dbReference type="ARBA" id="ARBA00002812"/>
    </source>
</evidence>
<evidence type="ECO:0000313" key="12">
    <source>
        <dbReference type="Proteomes" id="UP001642540"/>
    </source>
</evidence>
<dbReference type="EMBL" id="CAXLJM020000108">
    <property type="protein sequence ID" value="CAL8135401.1"/>
    <property type="molecule type" value="Genomic_DNA"/>
</dbReference>
<dbReference type="Proteomes" id="UP001642540">
    <property type="component" value="Unassembled WGS sequence"/>
</dbReference>
<feature type="signal peptide" evidence="9">
    <location>
        <begin position="1"/>
        <end position="18"/>
    </location>
</feature>
<sequence>MRLTWVLHVVVYSGLVLRCKTGTGSLDLPHEFLAHYFTTYPKLAADCDNDKSCPYKAHLHKNVCWGFEDNCDSSRRYSNPICDEDHKGWVKTKKEQVDTFYKQGDFGYVQNYRNSMKLLCKPSFPTDSALECSENIEFCRGRNIMIDFRGLLNRTTPVMYDMDVLKPGEIGGRCELNKGPLTAEVARLSSLQTWLPELRNFVELPESPIANPESQCDQIIKTPVYIMKIDATVNMYHHFCDFLNLFASLFVNSTSNNIDMFPTNTQVLIWRTYKYSSSFEATFRAFTSNPVMNLNDLKGKRVCFKNVVFPLLPRMIFGLFYNTPLIWGCRNSGLFNAFSRFVLHRLRIDQRSAPNLNKIRVTLLSRETRYRRILNEDNLLQTLRNNTNLSVRRTDFVEQLSIIAETDILIGIHGAGLTHLLFLPDWAVVFELYNCGDVHCYADLARLRGVKYMTWQDESKVVTEEDGSYKENHGPHPKHSDYAFDTAEFLKLVNEAVTHLLYLNLRLQLQRKSFESYYRNSKIKTAFISSTSSVSDTKPGNIKGIKIGHRAGKHGPSKSFRRVIKFPNMASVHEGEGEGLEAGSQALRRRNEEAYRHPQIYVIREIYDSENAYENFEQQLERALAQECETIVIEPFKLGVETSRWIAVGNWLHKTAVLAGFGSIVAAFVWPDKPFLNGPLALLSTLCTGLYSISWQFDPCCKYQVESDPKQLHQLALESLNTSSPVVLVRKDDTRRKILHTAVTIACLTQIGLRQYYPSIYRIFSPAYSNSPPHHPTSIGASPGKIVVTSYSTHSPETLPTSTGFMSVFAEGVGIWKP</sequence>
<keyword evidence="9" id="KW-0732">Signal</keyword>
<dbReference type="Pfam" id="PF14972">
    <property type="entry name" value="Mito_morph_reg"/>
    <property type="match status" value="1"/>
</dbReference>
<evidence type="ECO:0000313" key="11">
    <source>
        <dbReference type="EMBL" id="CAL8135401.1"/>
    </source>
</evidence>
<dbReference type="InterPro" id="IPR026120">
    <property type="entry name" value="TMEM11"/>
</dbReference>
<reference evidence="11 12" key="1">
    <citation type="submission" date="2024-08" db="EMBL/GenBank/DDBJ databases">
        <authorList>
            <person name="Cucini C."/>
            <person name="Frati F."/>
        </authorList>
    </citation>
    <scope>NUCLEOTIDE SEQUENCE [LARGE SCALE GENOMIC DNA]</scope>
</reference>
<keyword evidence="6" id="KW-1133">Transmembrane helix</keyword>
<keyword evidence="5" id="KW-0999">Mitochondrion inner membrane</keyword>
<keyword evidence="8" id="KW-0472">Membrane</keyword>
<evidence type="ECO:0000256" key="2">
    <source>
        <dbReference type="ARBA" id="ARBA00004448"/>
    </source>
</evidence>
<keyword evidence="7" id="KW-0496">Mitochondrion</keyword>
<evidence type="ECO:0000256" key="5">
    <source>
        <dbReference type="ARBA" id="ARBA00022792"/>
    </source>
</evidence>
<protein>
    <recommendedName>
        <fullName evidence="10">Glycosyltransferase 61 catalytic domain-containing protein</fullName>
    </recommendedName>
</protein>
<evidence type="ECO:0000256" key="9">
    <source>
        <dbReference type="SAM" id="SignalP"/>
    </source>
</evidence>
<keyword evidence="12" id="KW-1185">Reference proteome</keyword>
<comment type="function">
    <text evidence="1">Plays a role in mitochondrial morphogenesis.</text>
</comment>